<protein>
    <submittedName>
        <fullName evidence="1">Uncharacterized protein</fullName>
    </submittedName>
</protein>
<evidence type="ECO:0000313" key="1">
    <source>
        <dbReference type="EMBL" id="EJW95619.1"/>
    </source>
</evidence>
<sequence>MKLYTILIKKTKAGGVLKDTEKDFGIVCIEFDMPNREMKELPSNEWMDEPGKDVYIPDRLMEKSYNINVKVGYKGDVDKWEDNVDKFLDYLTGHDGSGSEMLVYFPYHKTGRKCRLSKVSNPTAYIESSEFVIVMELEFSVDSPRIRVIANSNEGDITTLTERNK</sequence>
<reference evidence="1" key="1">
    <citation type="journal article" date="2012" name="PLoS ONE">
        <title>Gene sets for utilization of primary and secondary nutrition supplies in the distal gut of endangered iberian lynx.</title>
        <authorList>
            <person name="Alcaide M."/>
            <person name="Messina E."/>
            <person name="Richter M."/>
            <person name="Bargiela R."/>
            <person name="Peplies J."/>
            <person name="Huws S.A."/>
            <person name="Newbold C.J."/>
            <person name="Golyshin P.N."/>
            <person name="Simon M.A."/>
            <person name="Lopez G."/>
            <person name="Yakimov M.M."/>
            <person name="Ferrer M."/>
        </authorList>
    </citation>
    <scope>NUCLEOTIDE SEQUENCE</scope>
</reference>
<gene>
    <name evidence="1" type="ORF">EVA_16301</name>
</gene>
<comment type="caution">
    <text evidence="1">The sequence shown here is derived from an EMBL/GenBank/DDBJ whole genome shotgun (WGS) entry which is preliminary data.</text>
</comment>
<name>J9G830_9ZZZZ</name>
<proteinExistence type="predicted"/>
<accession>J9G830</accession>
<dbReference type="AlphaFoldDB" id="J9G830"/>
<organism evidence="1">
    <name type="scientific">gut metagenome</name>
    <dbReference type="NCBI Taxonomy" id="749906"/>
    <lineage>
        <taxon>unclassified sequences</taxon>
        <taxon>metagenomes</taxon>
        <taxon>organismal metagenomes</taxon>
    </lineage>
</organism>
<dbReference type="EMBL" id="AMCI01005710">
    <property type="protein sequence ID" value="EJW95619.1"/>
    <property type="molecule type" value="Genomic_DNA"/>
</dbReference>